<name>A0A0S4J5L1_BODSA</name>
<dbReference type="VEuPathDB" id="TriTrypDB:BSAL_87840"/>
<feature type="region of interest" description="Disordered" evidence="1">
    <location>
        <begin position="82"/>
        <end position="101"/>
    </location>
</feature>
<dbReference type="AlphaFoldDB" id="A0A0S4J5L1"/>
<evidence type="ECO:0000256" key="2">
    <source>
        <dbReference type="SAM" id="Phobius"/>
    </source>
</evidence>
<gene>
    <name evidence="3" type="ORF">BSAL_87840</name>
</gene>
<dbReference type="Proteomes" id="UP000051952">
    <property type="component" value="Unassembled WGS sequence"/>
</dbReference>
<protein>
    <submittedName>
        <fullName evidence="3">Membrane-associated protein, putative</fullName>
    </submittedName>
</protein>
<proteinExistence type="predicted"/>
<dbReference type="EMBL" id="CYKH01001106">
    <property type="protein sequence ID" value="CUG83852.1"/>
    <property type="molecule type" value="Genomic_DNA"/>
</dbReference>
<keyword evidence="2" id="KW-0472">Membrane</keyword>
<sequence length="292" mass="30706">MFDFFQIVSVETLGGSDQILAVRHAGYFFVLIEVILALFVLVVACVAVAVLPSISALGGVSVFLKKRQSTSVAIRQRPAVAANEVPKSEPSTPAAPKPEVVSPTVVPIPVERTAPIEPAVHKPSPPLVVTPTTAAPAQKTTPSAPMVDLDAVFDEFCDEETLMDEAFVNSIIAPAAESDKPQAPTTVKAATVAAQKAATPASTSTREDSELAKKMMRGFAANNDSKKKVVAAAPAEERPTKKYEDVVAPQAPAVAKKPMPQAAVDLDAVFDELETTEEALNDALLDSIVKVA</sequence>
<organism evidence="3 4">
    <name type="scientific">Bodo saltans</name>
    <name type="common">Flagellated protozoan</name>
    <dbReference type="NCBI Taxonomy" id="75058"/>
    <lineage>
        <taxon>Eukaryota</taxon>
        <taxon>Discoba</taxon>
        <taxon>Euglenozoa</taxon>
        <taxon>Kinetoplastea</taxon>
        <taxon>Metakinetoplastina</taxon>
        <taxon>Eubodonida</taxon>
        <taxon>Bodonidae</taxon>
        <taxon>Bodo</taxon>
    </lineage>
</organism>
<evidence type="ECO:0000313" key="4">
    <source>
        <dbReference type="Proteomes" id="UP000051952"/>
    </source>
</evidence>
<keyword evidence="4" id="KW-1185">Reference proteome</keyword>
<feature type="transmembrane region" description="Helical" evidence="2">
    <location>
        <begin position="27"/>
        <end position="60"/>
    </location>
</feature>
<accession>A0A0S4J5L1</accession>
<keyword evidence="2" id="KW-0812">Transmembrane</keyword>
<evidence type="ECO:0000313" key="3">
    <source>
        <dbReference type="EMBL" id="CUG83852.1"/>
    </source>
</evidence>
<evidence type="ECO:0000256" key="1">
    <source>
        <dbReference type="SAM" id="MobiDB-lite"/>
    </source>
</evidence>
<keyword evidence="2" id="KW-1133">Transmembrane helix</keyword>
<reference evidence="4" key="1">
    <citation type="submission" date="2015-09" db="EMBL/GenBank/DDBJ databases">
        <authorList>
            <consortium name="Pathogen Informatics"/>
        </authorList>
    </citation>
    <scope>NUCLEOTIDE SEQUENCE [LARGE SCALE GENOMIC DNA]</scope>
    <source>
        <strain evidence="4">Lake Konstanz</strain>
    </source>
</reference>